<dbReference type="PRINTS" id="PR00455">
    <property type="entry name" value="HTHTETR"/>
</dbReference>
<evidence type="ECO:0000259" key="5">
    <source>
        <dbReference type="PROSITE" id="PS50977"/>
    </source>
</evidence>
<dbReference type="RefSeq" id="WP_127786818.1">
    <property type="nucleotide sequence ID" value="NZ_SACL01000002.1"/>
</dbReference>
<dbReference type="PROSITE" id="PS01081">
    <property type="entry name" value="HTH_TETR_1"/>
    <property type="match status" value="1"/>
</dbReference>
<feature type="DNA-binding region" description="H-T-H motif" evidence="4">
    <location>
        <begin position="29"/>
        <end position="48"/>
    </location>
</feature>
<dbReference type="Gene3D" id="1.10.10.60">
    <property type="entry name" value="Homeodomain-like"/>
    <property type="match status" value="1"/>
</dbReference>
<dbReference type="Pfam" id="PF00440">
    <property type="entry name" value="TetR_N"/>
    <property type="match status" value="1"/>
</dbReference>
<gene>
    <name evidence="6" type="ORF">EOD42_07130</name>
</gene>
<evidence type="ECO:0000256" key="1">
    <source>
        <dbReference type="ARBA" id="ARBA00023015"/>
    </source>
</evidence>
<evidence type="ECO:0000313" key="7">
    <source>
        <dbReference type="Proteomes" id="UP000282957"/>
    </source>
</evidence>
<dbReference type="PANTHER" id="PTHR30055:SF146">
    <property type="entry name" value="HTH-TYPE TRANSCRIPTIONAL DUAL REGULATOR CECR"/>
    <property type="match status" value="1"/>
</dbReference>
<organism evidence="6 7">
    <name type="scientific">Rhodovarius crocodyli</name>
    <dbReference type="NCBI Taxonomy" id="1979269"/>
    <lineage>
        <taxon>Bacteria</taxon>
        <taxon>Pseudomonadati</taxon>
        <taxon>Pseudomonadota</taxon>
        <taxon>Alphaproteobacteria</taxon>
        <taxon>Acetobacterales</taxon>
        <taxon>Roseomonadaceae</taxon>
        <taxon>Rhodovarius</taxon>
    </lineage>
</organism>
<dbReference type="FunFam" id="1.10.10.60:FF:000141">
    <property type="entry name" value="TetR family transcriptional regulator"/>
    <property type="match status" value="1"/>
</dbReference>
<dbReference type="PANTHER" id="PTHR30055">
    <property type="entry name" value="HTH-TYPE TRANSCRIPTIONAL REGULATOR RUTR"/>
    <property type="match status" value="1"/>
</dbReference>
<dbReference type="PROSITE" id="PS50977">
    <property type="entry name" value="HTH_TETR_2"/>
    <property type="match status" value="1"/>
</dbReference>
<proteinExistence type="predicted"/>
<dbReference type="OrthoDB" id="9816431at2"/>
<dbReference type="InterPro" id="IPR050109">
    <property type="entry name" value="HTH-type_TetR-like_transc_reg"/>
</dbReference>
<dbReference type="Proteomes" id="UP000282957">
    <property type="component" value="Unassembled WGS sequence"/>
</dbReference>
<accession>A0A437MIW4</accession>
<evidence type="ECO:0000256" key="3">
    <source>
        <dbReference type="ARBA" id="ARBA00023163"/>
    </source>
</evidence>
<dbReference type="SUPFAM" id="SSF46689">
    <property type="entry name" value="Homeodomain-like"/>
    <property type="match status" value="1"/>
</dbReference>
<keyword evidence="3" id="KW-0804">Transcription</keyword>
<name>A0A437MIW4_9PROT</name>
<comment type="caution">
    <text evidence="6">The sequence shown here is derived from an EMBL/GenBank/DDBJ whole genome shotgun (WGS) entry which is preliminary data.</text>
</comment>
<dbReference type="InterPro" id="IPR001647">
    <property type="entry name" value="HTH_TetR"/>
</dbReference>
<dbReference type="InterPro" id="IPR036271">
    <property type="entry name" value="Tet_transcr_reg_TetR-rel_C_sf"/>
</dbReference>
<dbReference type="GO" id="GO:0003700">
    <property type="term" value="F:DNA-binding transcription factor activity"/>
    <property type="evidence" value="ECO:0007669"/>
    <property type="project" value="TreeGrafter"/>
</dbReference>
<evidence type="ECO:0000256" key="2">
    <source>
        <dbReference type="ARBA" id="ARBA00023125"/>
    </source>
</evidence>
<dbReference type="Pfam" id="PF14246">
    <property type="entry name" value="TetR_C_7"/>
    <property type="match status" value="1"/>
</dbReference>
<evidence type="ECO:0000313" key="6">
    <source>
        <dbReference type="EMBL" id="RVT97590.1"/>
    </source>
</evidence>
<dbReference type="AlphaFoldDB" id="A0A437MIW4"/>
<feature type="domain" description="HTH tetR-type" evidence="5">
    <location>
        <begin position="6"/>
        <end position="66"/>
    </location>
</feature>
<dbReference type="InterPro" id="IPR039536">
    <property type="entry name" value="TetR_C_Proteobacteria"/>
</dbReference>
<dbReference type="Gene3D" id="1.10.357.10">
    <property type="entry name" value="Tetracycline Repressor, domain 2"/>
    <property type="match status" value="1"/>
</dbReference>
<evidence type="ECO:0000256" key="4">
    <source>
        <dbReference type="PROSITE-ProRule" id="PRU00335"/>
    </source>
</evidence>
<keyword evidence="1" id="KW-0805">Transcription regulation</keyword>
<keyword evidence="7" id="KW-1185">Reference proteome</keyword>
<dbReference type="GO" id="GO:0000976">
    <property type="term" value="F:transcription cis-regulatory region binding"/>
    <property type="evidence" value="ECO:0007669"/>
    <property type="project" value="TreeGrafter"/>
</dbReference>
<dbReference type="InterPro" id="IPR023772">
    <property type="entry name" value="DNA-bd_HTH_TetR-type_CS"/>
</dbReference>
<dbReference type="InterPro" id="IPR009057">
    <property type="entry name" value="Homeodomain-like_sf"/>
</dbReference>
<keyword evidence="2 4" id="KW-0238">DNA-binding</keyword>
<protein>
    <submittedName>
        <fullName evidence="6">TetR/AcrR family transcriptional regulator</fullName>
    </submittedName>
</protein>
<reference evidence="6 7" key="1">
    <citation type="submission" date="2019-01" db="EMBL/GenBank/DDBJ databases">
        <authorList>
            <person name="Chen W.-M."/>
        </authorList>
    </citation>
    <scope>NUCLEOTIDE SEQUENCE [LARGE SCALE GENOMIC DNA]</scope>
    <source>
        <strain evidence="6 7">CCP-6</strain>
    </source>
</reference>
<dbReference type="SUPFAM" id="SSF48498">
    <property type="entry name" value="Tetracyclin repressor-like, C-terminal domain"/>
    <property type="match status" value="1"/>
</dbReference>
<sequence>MDTHLPPKPRAILHAAGDLFLRDGYSAVSMDAVARQAGVSKATLYAHFEGKDALFSAVVASNCQAMAGTIVKGAGHDAEIREGLTRVGDTLLRFLMQPRTIAMHRLVMAEASRDPALAEAFLEAGPRTARLLLSEWMAEEQRRGRLDPQVPALRLATQFGALLRTDLWLRAGLGLGPAAGDEEIAACVAEAVEMMVRAYAA</sequence>
<dbReference type="EMBL" id="SACL01000002">
    <property type="protein sequence ID" value="RVT97590.1"/>
    <property type="molecule type" value="Genomic_DNA"/>
</dbReference>